<sequence length="373" mass="43432">MKGLLVDDEALALLDLEKQLGKVGGIEIVGTYQNVHDALEAAERLKPDVVFLDIDMPEIGGLEAAERFHDLLPSIQIVFVTAYEEYAVKAFELQALDYILKPVRAERLRLTVERIASRFRTEESLAPVSGPIAIYSFQRMQIEYHQREQLPWRTAKAQELFAYLLFRRHQPVRKDMLVDILWPEADAKKAYTQLYTTIYQLRRSLDAAKLPIRIVNSGNSYSLDLGELESDAEQWEANLKAEAESDTITTERYAELLGLYRGDYFEEHDYVWAENERQRLRDLWQHHALRLGKLLEESGDRTSAADWYASVQQRAPYLEEPYFALMKLHAGRDERVLVVQQYNRLRAMTEEEYGAEPAREILAWFEEWRQGSR</sequence>
<dbReference type="SUPFAM" id="SSF46894">
    <property type="entry name" value="C-terminal effector domain of the bipartite response regulators"/>
    <property type="match status" value="1"/>
</dbReference>
<dbReference type="Gene3D" id="1.25.40.10">
    <property type="entry name" value="Tetratricopeptide repeat domain"/>
    <property type="match status" value="1"/>
</dbReference>
<dbReference type="InterPro" id="IPR036388">
    <property type="entry name" value="WH-like_DNA-bd_sf"/>
</dbReference>
<gene>
    <name evidence="8" type="ORF">H7C18_19350</name>
</gene>
<keyword evidence="6" id="KW-0597">Phosphoprotein</keyword>
<dbReference type="PANTHER" id="PTHR35807">
    <property type="entry name" value="TRANSCRIPTIONAL REGULATOR REDD-RELATED"/>
    <property type="match status" value="1"/>
</dbReference>
<evidence type="ECO:0000313" key="8">
    <source>
        <dbReference type="EMBL" id="MBB6733078.1"/>
    </source>
</evidence>
<keyword evidence="2" id="KW-0902">Two-component regulatory system</keyword>
<dbReference type="RefSeq" id="WP_185130737.1">
    <property type="nucleotide sequence ID" value="NZ_JACJVO010000024.1"/>
</dbReference>
<dbReference type="Proteomes" id="UP000564644">
    <property type="component" value="Unassembled WGS sequence"/>
</dbReference>
<dbReference type="SMART" id="SM00448">
    <property type="entry name" value="REC"/>
    <property type="match status" value="1"/>
</dbReference>
<dbReference type="InterPro" id="IPR016032">
    <property type="entry name" value="Sig_transdc_resp-reg_C-effctor"/>
</dbReference>
<dbReference type="Gene3D" id="3.40.50.2300">
    <property type="match status" value="1"/>
</dbReference>
<keyword evidence="5" id="KW-0804">Transcription</keyword>
<accession>A0A7X0SN59</accession>
<dbReference type="InterPro" id="IPR051677">
    <property type="entry name" value="AfsR-DnrI-RedD_regulator"/>
</dbReference>
<dbReference type="InterPro" id="IPR011990">
    <property type="entry name" value="TPR-like_helical_dom_sf"/>
</dbReference>
<evidence type="ECO:0000256" key="6">
    <source>
        <dbReference type="PROSITE-ProRule" id="PRU00169"/>
    </source>
</evidence>
<feature type="domain" description="Response regulatory" evidence="7">
    <location>
        <begin position="2"/>
        <end position="116"/>
    </location>
</feature>
<dbReference type="InterPro" id="IPR001867">
    <property type="entry name" value="OmpR/PhoB-type_DNA-bd"/>
</dbReference>
<evidence type="ECO:0000313" key="9">
    <source>
        <dbReference type="Proteomes" id="UP000564644"/>
    </source>
</evidence>
<dbReference type="SUPFAM" id="SSF52172">
    <property type="entry name" value="CheY-like"/>
    <property type="match status" value="1"/>
</dbReference>
<proteinExistence type="inferred from homology"/>
<dbReference type="Pfam" id="PF00072">
    <property type="entry name" value="Response_reg"/>
    <property type="match status" value="1"/>
</dbReference>
<dbReference type="SMART" id="SM01043">
    <property type="entry name" value="BTAD"/>
    <property type="match status" value="1"/>
</dbReference>
<dbReference type="GO" id="GO:0000160">
    <property type="term" value="P:phosphorelay signal transduction system"/>
    <property type="evidence" value="ECO:0007669"/>
    <property type="project" value="UniProtKB-KW"/>
</dbReference>
<dbReference type="SMART" id="SM00862">
    <property type="entry name" value="Trans_reg_C"/>
    <property type="match status" value="1"/>
</dbReference>
<name>A0A7X0SN59_9BACL</name>
<dbReference type="AlphaFoldDB" id="A0A7X0SN59"/>
<comment type="similarity">
    <text evidence="1">Belongs to the AfsR/DnrI/RedD regulatory family.</text>
</comment>
<evidence type="ECO:0000259" key="7">
    <source>
        <dbReference type="PROSITE" id="PS50110"/>
    </source>
</evidence>
<keyword evidence="9" id="KW-1185">Reference proteome</keyword>
<keyword evidence="4" id="KW-0238">DNA-binding</keyword>
<evidence type="ECO:0000256" key="4">
    <source>
        <dbReference type="ARBA" id="ARBA00023125"/>
    </source>
</evidence>
<dbReference type="GO" id="GO:0003677">
    <property type="term" value="F:DNA binding"/>
    <property type="evidence" value="ECO:0007669"/>
    <property type="project" value="UniProtKB-KW"/>
</dbReference>
<keyword evidence="3" id="KW-0805">Transcription regulation</keyword>
<organism evidence="8 9">
    <name type="scientific">Cohnella zeiphila</name>
    <dbReference type="NCBI Taxonomy" id="2761120"/>
    <lineage>
        <taxon>Bacteria</taxon>
        <taxon>Bacillati</taxon>
        <taxon>Bacillota</taxon>
        <taxon>Bacilli</taxon>
        <taxon>Bacillales</taxon>
        <taxon>Paenibacillaceae</taxon>
        <taxon>Cohnella</taxon>
    </lineage>
</organism>
<evidence type="ECO:0000256" key="5">
    <source>
        <dbReference type="ARBA" id="ARBA00023163"/>
    </source>
</evidence>
<dbReference type="Gene3D" id="1.10.10.10">
    <property type="entry name" value="Winged helix-like DNA-binding domain superfamily/Winged helix DNA-binding domain"/>
    <property type="match status" value="1"/>
</dbReference>
<evidence type="ECO:0000256" key="3">
    <source>
        <dbReference type="ARBA" id="ARBA00023015"/>
    </source>
</evidence>
<protein>
    <submittedName>
        <fullName evidence="8">Response regulator</fullName>
    </submittedName>
</protein>
<dbReference type="InterPro" id="IPR005158">
    <property type="entry name" value="BTAD"/>
</dbReference>
<feature type="modified residue" description="4-aspartylphosphate" evidence="6">
    <location>
        <position position="53"/>
    </location>
</feature>
<comment type="caution">
    <text evidence="8">The sequence shown here is derived from an EMBL/GenBank/DDBJ whole genome shotgun (WGS) entry which is preliminary data.</text>
</comment>
<reference evidence="8 9" key="1">
    <citation type="submission" date="2020-08" db="EMBL/GenBank/DDBJ databases">
        <title>Cohnella phylogeny.</title>
        <authorList>
            <person name="Dunlap C."/>
        </authorList>
    </citation>
    <scope>NUCLEOTIDE SEQUENCE [LARGE SCALE GENOMIC DNA]</scope>
    <source>
        <strain evidence="8 9">CBP 2801</strain>
    </source>
</reference>
<evidence type="ECO:0000256" key="2">
    <source>
        <dbReference type="ARBA" id="ARBA00023012"/>
    </source>
</evidence>
<dbReference type="PROSITE" id="PS50110">
    <property type="entry name" value="RESPONSE_REGULATORY"/>
    <property type="match status" value="1"/>
</dbReference>
<dbReference type="EMBL" id="JACJVO010000024">
    <property type="protein sequence ID" value="MBB6733078.1"/>
    <property type="molecule type" value="Genomic_DNA"/>
</dbReference>
<evidence type="ECO:0000256" key="1">
    <source>
        <dbReference type="ARBA" id="ARBA00005820"/>
    </source>
</evidence>
<dbReference type="PANTHER" id="PTHR35807:SF2">
    <property type="entry name" value="TRANSCRIPTIONAL ACTIVATOR DOMAIN"/>
    <property type="match status" value="1"/>
</dbReference>
<dbReference type="InterPro" id="IPR001789">
    <property type="entry name" value="Sig_transdc_resp-reg_receiver"/>
</dbReference>
<dbReference type="Pfam" id="PF03704">
    <property type="entry name" value="BTAD"/>
    <property type="match status" value="1"/>
</dbReference>
<dbReference type="GO" id="GO:0006355">
    <property type="term" value="P:regulation of DNA-templated transcription"/>
    <property type="evidence" value="ECO:0007669"/>
    <property type="project" value="InterPro"/>
</dbReference>
<dbReference type="SUPFAM" id="SSF48452">
    <property type="entry name" value="TPR-like"/>
    <property type="match status" value="1"/>
</dbReference>
<dbReference type="InterPro" id="IPR011006">
    <property type="entry name" value="CheY-like_superfamily"/>
</dbReference>